<feature type="active site" evidence="3">
    <location>
        <position position="12"/>
    </location>
</feature>
<protein>
    <recommendedName>
        <fullName evidence="2">asparaginase</fullName>
        <ecNumber evidence="2">3.5.1.1</ecNumber>
    </recommendedName>
</protein>
<evidence type="ECO:0000313" key="6">
    <source>
        <dbReference type="Proteomes" id="UP000756387"/>
    </source>
</evidence>
<organism evidence="5 6">
    <name type="scientific">Nocardioides malaquae</name>
    <dbReference type="NCBI Taxonomy" id="2773426"/>
    <lineage>
        <taxon>Bacteria</taxon>
        <taxon>Bacillati</taxon>
        <taxon>Actinomycetota</taxon>
        <taxon>Actinomycetes</taxon>
        <taxon>Propionibacteriales</taxon>
        <taxon>Nocardioidaceae</taxon>
        <taxon>Nocardioides</taxon>
    </lineage>
</organism>
<dbReference type="Proteomes" id="UP000756387">
    <property type="component" value="Unassembled WGS sequence"/>
</dbReference>
<dbReference type="SUPFAM" id="SSF53774">
    <property type="entry name" value="Glutaminase/Asparaginase"/>
    <property type="match status" value="1"/>
</dbReference>
<dbReference type="Pfam" id="PF00710">
    <property type="entry name" value="Asparaginase"/>
    <property type="match status" value="1"/>
</dbReference>
<dbReference type="EMBL" id="JADCSA010000294">
    <property type="protein sequence ID" value="MBE7326087.1"/>
    <property type="molecule type" value="Genomic_DNA"/>
</dbReference>
<dbReference type="PROSITE" id="PS51732">
    <property type="entry name" value="ASN_GLN_ASE_3"/>
    <property type="match status" value="1"/>
</dbReference>
<comment type="similarity">
    <text evidence="1">Belongs to the asparaginase 1 family.</text>
</comment>
<dbReference type="InterPro" id="IPR027474">
    <property type="entry name" value="L-asparaginase_N"/>
</dbReference>
<evidence type="ECO:0000256" key="1">
    <source>
        <dbReference type="ARBA" id="ARBA00010518"/>
    </source>
</evidence>
<dbReference type="InterPro" id="IPR020827">
    <property type="entry name" value="Asparaginase/glutaminase_AS1"/>
</dbReference>
<feature type="domain" description="L-asparaginase N-terminal" evidence="4">
    <location>
        <begin position="3"/>
        <end position="69"/>
    </location>
</feature>
<dbReference type="PIRSF" id="PIRSF001220">
    <property type="entry name" value="L-ASNase_gatD"/>
    <property type="match status" value="1"/>
</dbReference>
<dbReference type="PROSITE" id="PS00144">
    <property type="entry name" value="ASN_GLN_ASE_1"/>
    <property type="match status" value="1"/>
</dbReference>
<evidence type="ECO:0000256" key="3">
    <source>
        <dbReference type="PROSITE-ProRule" id="PRU10099"/>
    </source>
</evidence>
<gene>
    <name evidence="5" type="ORF">IEQ44_15740</name>
</gene>
<dbReference type="EC" id="3.5.1.1" evidence="2"/>
<reference evidence="5 6" key="1">
    <citation type="submission" date="2020-10" db="EMBL/GenBank/DDBJ databases">
        <title>Nocardioides sp. isolated from sludge.</title>
        <authorList>
            <person name="Zhang X."/>
        </authorList>
    </citation>
    <scope>NUCLEOTIDE SEQUENCE [LARGE SCALE GENOMIC DNA]</scope>
    <source>
        <strain evidence="5 6">Y6</strain>
    </source>
</reference>
<accession>A0ABR9RY01</accession>
<dbReference type="InterPro" id="IPR036152">
    <property type="entry name" value="Asp/glu_Ase-like_sf"/>
</dbReference>
<proteinExistence type="inferred from homology"/>
<name>A0ABR9RY01_9ACTN</name>
<keyword evidence="6" id="KW-1185">Reference proteome</keyword>
<evidence type="ECO:0000259" key="4">
    <source>
        <dbReference type="Pfam" id="PF00710"/>
    </source>
</evidence>
<feature type="non-terminal residue" evidence="5">
    <location>
        <position position="69"/>
    </location>
</feature>
<dbReference type="Gene3D" id="3.40.50.1170">
    <property type="entry name" value="L-asparaginase, N-terminal domain"/>
    <property type="match status" value="1"/>
</dbReference>
<dbReference type="PIRSF" id="PIRSF500176">
    <property type="entry name" value="L_ASNase"/>
    <property type="match status" value="1"/>
</dbReference>
<evidence type="ECO:0000256" key="2">
    <source>
        <dbReference type="ARBA" id="ARBA00012920"/>
    </source>
</evidence>
<evidence type="ECO:0000313" key="5">
    <source>
        <dbReference type="EMBL" id="MBE7326087.1"/>
    </source>
</evidence>
<dbReference type="InterPro" id="IPR037152">
    <property type="entry name" value="L-asparaginase_N_sf"/>
</dbReference>
<dbReference type="InterPro" id="IPR006034">
    <property type="entry name" value="Asparaginase/glutaminase-like"/>
</dbReference>
<comment type="caution">
    <text evidence="5">The sequence shown here is derived from an EMBL/GenBank/DDBJ whole genome shotgun (WGS) entry which is preliminary data.</text>
</comment>
<sequence length="69" mass="7570">MKKILVLHTGGTIAMSADESGNVTPGDENPIDNYQSSFGTDIELETEDVFNVPSPHITPARMLQLKQRI</sequence>